<sequence length="111" mass="13234">MIKIVTTRFQFPSRYRFSLYTRYSKTKEYRTVCVCSSVNLSDMQFRRCHVIQSDVELNSFTYTNERPGCLASSEICRYSPIARLNIPLVDTPAIYRYTYMYFVTNIALRHR</sequence>
<dbReference type="AlphaFoldDB" id="A0AA40FE81"/>
<gene>
    <name evidence="1" type="ORF">K0M31_016771</name>
</gene>
<proteinExistence type="predicted"/>
<evidence type="ECO:0000313" key="1">
    <source>
        <dbReference type="EMBL" id="KAK1117400.1"/>
    </source>
</evidence>
<name>A0AA40FE81_9HYME</name>
<dbReference type="EMBL" id="JAHYIQ010000052">
    <property type="protein sequence ID" value="KAK1117400.1"/>
    <property type="molecule type" value="Genomic_DNA"/>
</dbReference>
<keyword evidence="2" id="KW-1185">Reference proteome</keyword>
<comment type="caution">
    <text evidence="1">The sequence shown here is derived from an EMBL/GenBank/DDBJ whole genome shotgun (WGS) entry which is preliminary data.</text>
</comment>
<organism evidence="1 2">
    <name type="scientific">Melipona bicolor</name>
    <dbReference type="NCBI Taxonomy" id="60889"/>
    <lineage>
        <taxon>Eukaryota</taxon>
        <taxon>Metazoa</taxon>
        <taxon>Ecdysozoa</taxon>
        <taxon>Arthropoda</taxon>
        <taxon>Hexapoda</taxon>
        <taxon>Insecta</taxon>
        <taxon>Pterygota</taxon>
        <taxon>Neoptera</taxon>
        <taxon>Endopterygota</taxon>
        <taxon>Hymenoptera</taxon>
        <taxon>Apocrita</taxon>
        <taxon>Aculeata</taxon>
        <taxon>Apoidea</taxon>
        <taxon>Anthophila</taxon>
        <taxon>Apidae</taxon>
        <taxon>Melipona</taxon>
    </lineage>
</organism>
<evidence type="ECO:0000313" key="2">
    <source>
        <dbReference type="Proteomes" id="UP001177670"/>
    </source>
</evidence>
<dbReference type="Proteomes" id="UP001177670">
    <property type="component" value="Unassembled WGS sequence"/>
</dbReference>
<reference evidence="1" key="1">
    <citation type="submission" date="2021-10" db="EMBL/GenBank/DDBJ databases">
        <title>Melipona bicolor Genome sequencing and assembly.</title>
        <authorList>
            <person name="Araujo N.S."/>
            <person name="Arias M.C."/>
        </authorList>
    </citation>
    <scope>NUCLEOTIDE SEQUENCE</scope>
    <source>
        <strain evidence="1">USP_2M_L1-L4_2017</strain>
        <tissue evidence="1">Whole body</tissue>
    </source>
</reference>
<accession>A0AA40FE81</accession>
<protein>
    <submittedName>
        <fullName evidence="1">Uncharacterized protein</fullName>
    </submittedName>
</protein>